<feature type="region of interest" description="Disordered" evidence="1">
    <location>
        <begin position="1"/>
        <end position="25"/>
    </location>
</feature>
<dbReference type="InterPro" id="IPR017703">
    <property type="entry name" value="YgfZ/GCV_T_CS"/>
</dbReference>
<feature type="compositionally biased region" description="Basic and acidic residues" evidence="1">
    <location>
        <begin position="309"/>
        <end position="321"/>
    </location>
</feature>
<feature type="compositionally biased region" description="Polar residues" evidence="1">
    <location>
        <begin position="1"/>
        <end position="12"/>
    </location>
</feature>
<dbReference type="PANTHER" id="PTHR22602">
    <property type="entry name" value="TRANSFERASE CAF17, MITOCHONDRIAL-RELATED"/>
    <property type="match status" value="1"/>
</dbReference>
<proteinExistence type="predicted"/>
<dbReference type="SUPFAM" id="SSF101790">
    <property type="entry name" value="Aminomethyltransferase beta-barrel domain"/>
    <property type="match status" value="1"/>
</dbReference>
<dbReference type="InterPro" id="IPR045179">
    <property type="entry name" value="YgfZ/GcvT"/>
</dbReference>
<evidence type="ECO:0000313" key="3">
    <source>
        <dbReference type="Proteomes" id="UP000663555"/>
    </source>
</evidence>
<dbReference type="SUPFAM" id="SSF103025">
    <property type="entry name" value="Folate-binding domain"/>
    <property type="match status" value="1"/>
</dbReference>
<keyword evidence="3" id="KW-1185">Reference proteome</keyword>
<accession>A0ABX7MVJ5</accession>
<gene>
    <name evidence="2" type="ORF">LPB19_07945</name>
</gene>
<name>A0ABX7MVJ5_9GAMM</name>
<dbReference type="InterPro" id="IPR029043">
    <property type="entry name" value="GcvT/YgfZ_C"/>
</dbReference>
<sequence>MTDTDATASAVNSDDRATAHLPRPASGWSALTDRVIVRVSGPGTEPFLQGQFSQNLTEVISSRSLRAAASTPKGRAYCLTRLVRDGDDILFDLPTALADPTMAHLKKYLMLFRGTTASQVPESRILGLFGTDTASVLAGDRISELTAPGDTLSTDYGRLIRVEPTSDGLARFELWALTAESPLSADSERPLADWHAAEIAAGIASLSSETQEQFVPQMLNWQHVGGVHFKKGCYTGQEVIARMHFLGQLKKSLFRFAVEQAPALPLPGSSLLSEDRSVGTVVNSVRYENGSVELLAVVRHDARLDDLHAEATPDQKLERRPLPYAVPEQNPPVKTDT</sequence>
<feature type="region of interest" description="Disordered" evidence="1">
    <location>
        <begin position="309"/>
        <end position="337"/>
    </location>
</feature>
<dbReference type="EMBL" id="CP071247">
    <property type="protein sequence ID" value="QSP96298.1"/>
    <property type="molecule type" value="Genomic_DNA"/>
</dbReference>
<dbReference type="RefSeq" id="WP_206645525.1">
    <property type="nucleotide sequence ID" value="NZ_CP071247.1"/>
</dbReference>
<dbReference type="Gene3D" id="3.30.70.1400">
    <property type="entry name" value="Aminomethyltransferase beta-barrel domains"/>
    <property type="match status" value="1"/>
</dbReference>
<dbReference type="NCBIfam" id="TIGR03317">
    <property type="entry name" value="ygfZ_signature"/>
    <property type="match status" value="1"/>
</dbReference>
<evidence type="ECO:0000313" key="2">
    <source>
        <dbReference type="EMBL" id="QSP96298.1"/>
    </source>
</evidence>
<dbReference type="Proteomes" id="UP000663555">
    <property type="component" value="Chromosome"/>
</dbReference>
<dbReference type="PANTHER" id="PTHR22602:SF0">
    <property type="entry name" value="TRANSFERASE CAF17, MITOCHONDRIAL-RELATED"/>
    <property type="match status" value="1"/>
</dbReference>
<organism evidence="2 3">
    <name type="scientific">Marinobacter salinisoli</name>
    <dbReference type="NCBI Taxonomy" id="2769486"/>
    <lineage>
        <taxon>Bacteria</taxon>
        <taxon>Pseudomonadati</taxon>
        <taxon>Pseudomonadota</taxon>
        <taxon>Gammaproteobacteria</taxon>
        <taxon>Pseudomonadales</taxon>
        <taxon>Marinobacteraceae</taxon>
        <taxon>Marinobacter</taxon>
    </lineage>
</organism>
<dbReference type="Gene3D" id="2.40.30.160">
    <property type="match status" value="1"/>
</dbReference>
<evidence type="ECO:0000256" key="1">
    <source>
        <dbReference type="SAM" id="MobiDB-lite"/>
    </source>
</evidence>
<protein>
    <submittedName>
        <fullName evidence="2">Folate-binding protein YgfZ</fullName>
    </submittedName>
</protein>
<reference evidence="2 3" key="1">
    <citation type="submission" date="2021-03" db="EMBL/GenBank/DDBJ databases">
        <title>Genome sequencing of Marinobacter sp. LPB0319.</title>
        <authorList>
            <person name="Kim J."/>
        </authorList>
    </citation>
    <scope>NUCLEOTIDE SEQUENCE [LARGE SCALE GENOMIC DNA]</scope>
    <source>
        <strain evidence="2 3">LPB0319</strain>
    </source>
</reference>
<dbReference type="Gene3D" id="3.30.70.1630">
    <property type="match status" value="1"/>
</dbReference>